<dbReference type="CDD" id="cd01741">
    <property type="entry name" value="GATase1_1"/>
    <property type="match status" value="1"/>
</dbReference>
<dbReference type="Pfam" id="PF00117">
    <property type="entry name" value="GATase"/>
    <property type="match status" value="1"/>
</dbReference>
<keyword evidence="2" id="KW-0378">Hydrolase</keyword>
<dbReference type="PRINTS" id="PR00096">
    <property type="entry name" value="GATASE"/>
</dbReference>
<dbReference type="RefSeq" id="WP_289453062.1">
    <property type="nucleotide sequence ID" value="NZ_JAUCGQ010000001.1"/>
</dbReference>
<comment type="caution">
    <text evidence="2">The sequence shown here is derived from an EMBL/GenBank/DDBJ whole genome shotgun (WGS) entry which is preliminary data.</text>
</comment>
<dbReference type="SUPFAM" id="SSF52317">
    <property type="entry name" value="Class I glutamine amidotransferase-like"/>
    <property type="match status" value="1"/>
</dbReference>
<sequence length="233" mass="23920">MTGPRPVLVLQHAPHEGPGLIGRAIDAPLRVRTVLDLADPVLPALDEVAGVVVMGGPMDADDVRAHPGLAAERALLAAAVDADVPVLGVCLGMQLLGLALGARLLRRHGSEVGFAPVELLADDPVLGALGAQPTVLHWHDDAVELPPGATLLASTAATPVQAFRAGSALGLQFHAEVDAPLLGLWLDTPAMVGRLDEDEVEAIRADGAARLPALAPAAEKLFAGFGELVRARG</sequence>
<organism evidence="2 3">
    <name type="scientific">Cellulomonas alba</name>
    <dbReference type="NCBI Taxonomy" id="3053467"/>
    <lineage>
        <taxon>Bacteria</taxon>
        <taxon>Bacillati</taxon>
        <taxon>Actinomycetota</taxon>
        <taxon>Actinomycetes</taxon>
        <taxon>Micrococcales</taxon>
        <taxon>Cellulomonadaceae</taxon>
        <taxon>Cellulomonas</taxon>
    </lineage>
</organism>
<feature type="domain" description="Glutamine amidotransferase" evidence="1">
    <location>
        <begin position="45"/>
        <end position="178"/>
    </location>
</feature>
<dbReference type="PANTHER" id="PTHR42695">
    <property type="entry name" value="GLUTAMINE AMIDOTRANSFERASE YLR126C-RELATED"/>
    <property type="match status" value="1"/>
</dbReference>
<reference evidence="2 3" key="1">
    <citation type="submission" date="2023-06" db="EMBL/GenBank/DDBJ databases">
        <title>Cellulomonas sp. MW4 Whole genome sequence.</title>
        <authorList>
            <person name="Park S."/>
        </authorList>
    </citation>
    <scope>NUCLEOTIDE SEQUENCE [LARGE SCALE GENOMIC DNA]</scope>
    <source>
        <strain evidence="2 3">MW4</strain>
    </source>
</reference>
<gene>
    <name evidence="2" type="ORF">QRT04_01230</name>
</gene>
<evidence type="ECO:0000313" key="2">
    <source>
        <dbReference type="EMBL" id="MDM7853539.1"/>
    </source>
</evidence>
<protein>
    <submittedName>
        <fullName evidence="2">Type 1 glutamine amidotransferase</fullName>
        <ecNumber evidence="2">3.4.-.-</ecNumber>
    </submittedName>
</protein>
<dbReference type="InterPro" id="IPR029062">
    <property type="entry name" value="Class_I_gatase-like"/>
</dbReference>
<dbReference type="EMBL" id="JAUCGQ010000001">
    <property type="protein sequence ID" value="MDM7853539.1"/>
    <property type="molecule type" value="Genomic_DNA"/>
</dbReference>
<proteinExistence type="predicted"/>
<name>A0ABT7SBI1_9CELL</name>
<dbReference type="EC" id="3.4.-.-" evidence="2"/>
<dbReference type="InterPro" id="IPR044992">
    <property type="entry name" value="ChyE-like"/>
</dbReference>
<keyword evidence="2" id="KW-0315">Glutamine amidotransferase</keyword>
<dbReference type="PROSITE" id="PS51273">
    <property type="entry name" value="GATASE_TYPE_1"/>
    <property type="match status" value="1"/>
</dbReference>
<dbReference type="InterPro" id="IPR017926">
    <property type="entry name" value="GATASE"/>
</dbReference>
<dbReference type="Proteomes" id="UP001529338">
    <property type="component" value="Unassembled WGS sequence"/>
</dbReference>
<evidence type="ECO:0000259" key="1">
    <source>
        <dbReference type="Pfam" id="PF00117"/>
    </source>
</evidence>
<evidence type="ECO:0000313" key="3">
    <source>
        <dbReference type="Proteomes" id="UP001529338"/>
    </source>
</evidence>
<keyword evidence="3" id="KW-1185">Reference proteome</keyword>
<accession>A0ABT7SBI1</accession>
<dbReference type="Gene3D" id="3.40.50.880">
    <property type="match status" value="1"/>
</dbReference>
<dbReference type="PANTHER" id="PTHR42695:SF5">
    <property type="entry name" value="GLUTAMINE AMIDOTRANSFERASE YLR126C-RELATED"/>
    <property type="match status" value="1"/>
</dbReference>
<dbReference type="GO" id="GO:0016787">
    <property type="term" value="F:hydrolase activity"/>
    <property type="evidence" value="ECO:0007669"/>
    <property type="project" value="UniProtKB-KW"/>
</dbReference>